<keyword evidence="6" id="KW-1185">Reference proteome</keyword>
<name>I0A168_FERFK</name>
<keyword evidence="3" id="KW-0687">Ribonucleoprotein</keyword>
<evidence type="ECO:0000256" key="1">
    <source>
        <dbReference type="ARBA" id="ARBA00009106"/>
    </source>
</evidence>
<reference evidence="6" key="1">
    <citation type="submission" date="2012-03" db="EMBL/GenBank/DDBJ databases">
        <title>Fervidicoccus fontis complete genome analysis confirms its distinct phylogenetic position and predicts its environmental function.</title>
        <authorList>
            <person name="Lebedinsky A.V."/>
            <person name="Mardanov A.V."/>
            <person name="Gumerov V.M."/>
            <person name="Beletsky A.V."/>
            <person name="Kublanov I.V."/>
            <person name="Perevalova A.A."/>
            <person name="Bonch-Osmolovskaya E.A."/>
            <person name="Ravin N.V."/>
            <person name="Skryabin K.G."/>
        </authorList>
    </citation>
    <scope>NUCLEOTIDE SEQUENCE [LARGE SCALE GENOMIC DNA]</scope>
    <source>
        <strain evidence="6">DSM 19380 / VKM B-2539 / Kam940</strain>
    </source>
</reference>
<dbReference type="STRING" id="1163730.FFONT_0737"/>
<evidence type="ECO:0000256" key="2">
    <source>
        <dbReference type="ARBA" id="ARBA00022980"/>
    </source>
</evidence>
<dbReference type="InterPro" id="IPR004977">
    <property type="entry name" value="Ribosomal_eS25"/>
</dbReference>
<dbReference type="GO" id="GO:0005840">
    <property type="term" value="C:ribosome"/>
    <property type="evidence" value="ECO:0007669"/>
    <property type="project" value="UniProtKB-KW"/>
</dbReference>
<dbReference type="FunCoup" id="I0A168">
    <property type="interactions" value="120"/>
</dbReference>
<gene>
    <name evidence="5" type="ordered locus">FFONT_0737</name>
</gene>
<evidence type="ECO:0000313" key="5">
    <source>
        <dbReference type="EMBL" id="AFH42725.1"/>
    </source>
</evidence>
<evidence type="ECO:0000256" key="3">
    <source>
        <dbReference type="ARBA" id="ARBA00023274"/>
    </source>
</evidence>
<accession>I0A168</accession>
<reference evidence="5 6" key="2">
    <citation type="journal article" date="2014" name="Extremophiles">
        <title>Analysis of the complete genome of Fervidococcus fontis confirms the distinct phylogenetic position of the order Fervidicoccales and suggests its environmental function.</title>
        <authorList>
            <person name="Lebedinsky A.V."/>
            <person name="Mardanov A.V."/>
            <person name="Kublanov I.V."/>
            <person name="Gumerov V.M."/>
            <person name="Beletsky A.V."/>
            <person name="Perevalova A.A."/>
            <person name="Bidzhieva S.Kh."/>
            <person name="Bonch-Osmolovskaya E.A."/>
            <person name="Skryabin K.G."/>
            <person name="Ravin N.V."/>
        </authorList>
    </citation>
    <scope>NUCLEOTIDE SEQUENCE [LARGE SCALE GENOMIC DNA]</scope>
    <source>
        <strain evidence="6">DSM 19380 / VKM B-2539 / Kam940</strain>
    </source>
</reference>
<evidence type="ECO:0008006" key="7">
    <source>
        <dbReference type="Google" id="ProtNLM"/>
    </source>
</evidence>
<keyword evidence="2" id="KW-0689">Ribosomal protein</keyword>
<dbReference type="KEGG" id="ffo:FFONT_0737"/>
<dbReference type="GO" id="GO:1990904">
    <property type="term" value="C:ribonucleoprotein complex"/>
    <property type="evidence" value="ECO:0007669"/>
    <property type="project" value="UniProtKB-KW"/>
</dbReference>
<dbReference type="InParanoid" id="I0A168"/>
<dbReference type="HOGENOM" id="CLU_183475_0_0_2"/>
<comment type="similarity">
    <text evidence="1">Belongs to the eukaryotic ribosomal protein eS25 family.</text>
</comment>
<dbReference type="AlphaFoldDB" id="I0A168"/>
<evidence type="ECO:0000313" key="6">
    <source>
        <dbReference type="Proteomes" id="UP000007391"/>
    </source>
</evidence>
<protein>
    <recommendedName>
        <fullName evidence="7">30S ribosomal protein S25e</fullName>
    </recommendedName>
</protein>
<evidence type="ECO:0000256" key="4">
    <source>
        <dbReference type="SAM" id="MobiDB-lite"/>
    </source>
</evidence>
<sequence length="96" mass="10917">MINAMPKKREGGEEKPKARTMTEQAEMNVSVPDELLKRAERELKQVEYITPFMLSQKLSVSISTSKKILKMLAEKGTLKTIVQNRRAPIYVPADKV</sequence>
<dbReference type="eggNOG" id="arCOG04327">
    <property type="taxonomic scope" value="Archaea"/>
</dbReference>
<dbReference type="Gene3D" id="3.30.63.20">
    <property type="match status" value="1"/>
</dbReference>
<dbReference type="Pfam" id="PF03297">
    <property type="entry name" value="Ribosomal_S25"/>
    <property type="match status" value="1"/>
</dbReference>
<feature type="region of interest" description="Disordered" evidence="4">
    <location>
        <begin position="1"/>
        <end position="28"/>
    </location>
</feature>
<dbReference type="EMBL" id="CP003423">
    <property type="protein sequence ID" value="AFH42725.1"/>
    <property type="molecule type" value="Genomic_DNA"/>
</dbReference>
<organism evidence="5 6">
    <name type="scientific">Fervidicoccus fontis (strain DSM 19380 / JCM 18336 / VKM B-2539 / Kam940)</name>
    <dbReference type="NCBI Taxonomy" id="1163730"/>
    <lineage>
        <taxon>Archaea</taxon>
        <taxon>Thermoproteota</taxon>
        <taxon>Thermoprotei</taxon>
        <taxon>Fervidicoccales</taxon>
        <taxon>Fervidicoccaceae</taxon>
        <taxon>Fervidicoccus</taxon>
    </lineage>
</organism>
<dbReference type="Proteomes" id="UP000007391">
    <property type="component" value="Chromosome"/>
</dbReference>
<proteinExistence type="inferred from homology"/>
<feature type="compositionally biased region" description="Basic and acidic residues" evidence="4">
    <location>
        <begin position="7"/>
        <end position="17"/>
    </location>
</feature>